<dbReference type="CDD" id="cd00167">
    <property type="entry name" value="SANT"/>
    <property type="match status" value="2"/>
</dbReference>
<feature type="domain" description="Myb-like" evidence="4">
    <location>
        <begin position="19"/>
        <end position="70"/>
    </location>
</feature>
<dbReference type="InterPro" id="IPR017930">
    <property type="entry name" value="Myb_dom"/>
</dbReference>
<sequence>MANLPSLPKDHVPSLCCNHSVEKRRPWTPEADAEIVRFVQEYGTKRWAKIATRLPGRTPKQCRTRWLNYLDSKINKSPWHSDETQLILQAQARLGNRWAEIAKLLPGRTDNAIKNHWYSTYRRRCRQAAKMDENQNHDDRMAANRWTHTNGCELGQLSGESACATPFAMRLPSPLSVSSPIHACGVGFPIVLSPLRLSHRSLTLSLPTIPRSSPPSVFRSSLLDVGPSPRRKRVHLEATLPHPGPSLQNHLSAWKGLVGLRIPDRAWPSPIRSNESPSTAPAYKDHARWSGKSRVAILRQQTSLGRERSNSADLFLDCVEQMNVKTSGQDVAKTVKSIATNETDDEGSDPQSLPSPMDGETQTQCNVLNAQTWWGDRFDADVAMKQTGDMCFHAPVLSAPLMLQFHER</sequence>
<evidence type="ECO:0000259" key="5">
    <source>
        <dbReference type="PROSITE" id="PS51294"/>
    </source>
</evidence>
<feature type="domain" description="HTH myb-type" evidence="5">
    <location>
        <begin position="19"/>
        <end position="74"/>
    </location>
</feature>
<name>A0A976IBV2_BRELC</name>
<accession>A0A976IBV2</accession>
<dbReference type="SUPFAM" id="SSF46689">
    <property type="entry name" value="Homeodomain-like"/>
    <property type="match status" value="1"/>
</dbReference>
<feature type="domain" description="Myb-like" evidence="4">
    <location>
        <begin position="71"/>
        <end position="121"/>
    </location>
</feature>
<dbReference type="InterPro" id="IPR050560">
    <property type="entry name" value="MYB_TF"/>
</dbReference>
<dbReference type="RefSeq" id="XP_067815844.1">
    <property type="nucleotide sequence ID" value="XM_067960827.1"/>
</dbReference>
<dbReference type="KEGG" id="blac:94346498"/>
<comment type="caution">
    <text evidence="6">The sequence shown here is derived from an EMBL/GenBank/DDBJ whole genome shotgun (WGS) entry which is preliminary data.</text>
</comment>
<dbReference type="PROSITE" id="PS51294">
    <property type="entry name" value="HTH_MYB"/>
    <property type="match status" value="2"/>
</dbReference>
<organism evidence="6 7">
    <name type="scientific">Bremia lactucae</name>
    <name type="common">Lettuce downy mildew</name>
    <dbReference type="NCBI Taxonomy" id="4779"/>
    <lineage>
        <taxon>Eukaryota</taxon>
        <taxon>Sar</taxon>
        <taxon>Stramenopiles</taxon>
        <taxon>Oomycota</taxon>
        <taxon>Peronosporomycetes</taxon>
        <taxon>Peronosporales</taxon>
        <taxon>Peronosporaceae</taxon>
        <taxon>Bremia</taxon>
    </lineage>
</organism>
<dbReference type="PANTHER" id="PTHR45614">
    <property type="entry name" value="MYB PROTEIN-RELATED"/>
    <property type="match status" value="1"/>
</dbReference>
<evidence type="ECO:0000313" key="6">
    <source>
        <dbReference type="EMBL" id="TDH66345.1"/>
    </source>
</evidence>
<protein>
    <submittedName>
        <fullName evidence="6">Uncharacterized protein</fullName>
    </submittedName>
</protein>
<evidence type="ECO:0000256" key="2">
    <source>
        <dbReference type="ARBA" id="ARBA00023125"/>
    </source>
</evidence>
<dbReference type="GO" id="GO:0000978">
    <property type="term" value="F:RNA polymerase II cis-regulatory region sequence-specific DNA binding"/>
    <property type="evidence" value="ECO:0007669"/>
    <property type="project" value="TreeGrafter"/>
</dbReference>
<dbReference type="PROSITE" id="PS50090">
    <property type="entry name" value="MYB_LIKE"/>
    <property type="match status" value="2"/>
</dbReference>
<feature type="domain" description="HTH myb-type" evidence="5">
    <location>
        <begin position="75"/>
        <end position="125"/>
    </location>
</feature>
<dbReference type="FunFam" id="1.10.10.60:FF:000010">
    <property type="entry name" value="Transcriptional activator Myb isoform A"/>
    <property type="match status" value="1"/>
</dbReference>
<evidence type="ECO:0000256" key="1">
    <source>
        <dbReference type="ARBA" id="ARBA00022737"/>
    </source>
</evidence>
<dbReference type="Proteomes" id="UP000294530">
    <property type="component" value="Unassembled WGS sequence"/>
</dbReference>
<dbReference type="Gene3D" id="1.10.10.60">
    <property type="entry name" value="Homeodomain-like"/>
    <property type="match status" value="2"/>
</dbReference>
<feature type="compositionally biased region" description="Polar residues" evidence="3">
    <location>
        <begin position="349"/>
        <end position="361"/>
    </location>
</feature>
<dbReference type="InterPro" id="IPR001005">
    <property type="entry name" value="SANT/Myb"/>
</dbReference>
<dbReference type="AlphaFoldDB" id="A0A976IBV2"/>
<keyword evidence="2" id="KW-0238">DNA-binding</keyword>
<dbReference type="GO" id="GO:0000981">
    <property type="term" value="F:DNA-binding transcription factor activity, RNA polymerase II-specific"/>
    <property type="evidence" value="ECO:0007669"/>
    <property type="project" value="TreeGrafter"/>
</dbReference>
<dbReference type="OrthoDB" id="2143914at2759"/>
<dbReference type="EMBL" id="SHOA02000203">
    <property type="protein sequence ID" value="TDH66345.1"/>
    <property type="molecule type" value="Genomic_DNA"/>
</dbReference>
<dbReference type="InterPro" id="IPR009057">
    <property type="entry name" value="Homeodomain-like_sf"/>
</dbReference>
<gene>
    <name evidence="6" type="ORF">CCR75_002730</name>
</gene>
<dbReference type="Pfam" id="PF00249">
    <property type="entry name" value="Myb_DNA-binding"/>
    <property type="match status" value="2"/>
</dbReference>
<dbReference type="SMART" id="SM00717">
    <property type="entry name" value="SANT"/>
    <property type="match status" value="2"/>
</dbReference>
<evidence type="ECO:0000256" key="3">
    <source>
        <dbReference type="SAM" id="MobiDB-lite"/>
    </source>
</evidence>
<dbReference type="GeneID" id="94346498"/>
<keyword evidence="7" id="KW-1185">Reference proteome</keyword>
<evidence type="ECO:0000259" key="4">
    <source>
        <dbReference type="PROSITE" id="PS50090"/>
    </source>
</evidence>
<evidence type="ECO:0000313" key="7">
    <source>
        <dbReference type="Proteomes" id="UP000294530"/>
    </source>
</evidence>
<dbReference type="GO" id="GO:0005634">
    <property type="term" value="C:nucleus"/>
    <property type="evidence" value="ECO:0007669"/>
    <property type="project" value="TreeGrafter"/>
</dbReference>
<keyword evidence="1" id="KW-0677">Repeat</keyword>
<dbReference type="PANTHER" id="PTHR45614:SF274">
    <property type="entry name" value="MYB-LIKE DNA-BINDING PROTEIN"/>
    <property type="match status" value="1"/>
</dbReference>
<reference evidence="6 7" key="1">
    <citation type="journal article" date="2021" name="Genome Biol.">
        <title>AFLAP: assembly-free linkage analysis pipeline using k-mers from genome sequencing data.</title>
        <authorList>
            <person name="Fletcher K."/>
            <person name="Zhang L."/>
            <person name="Gil J."/>
            <person name="Han R."/>
            <person name="Cavanaugh K."/>
            <person name="Michelmore R."/>
        </authorList>
    </citation>
    <scope>NUCLEOTIDE SEQUENCE [LARGE SCALE GENOMIC DNA]</scope>
    <source>
        <strain evidence="6 7">SF5</strain>
    </source>
</reference>
<proteinExistence type="predicted"/>
<feature type="region of interest" description="Disordered" evidence="3">
    <location>
        <begin position="340"/>
        <end position="361"/>
    </location>
</feature>